<organism evidence="1 2">
    <name type="scientific">Cronartium quercuum f. sp. fusiforme G11</name>
    <dbReference type="NCBI Taxonomy" id="708437"/>
    <lineage>
        <taxon>Eukaryota</taxon>
        <taxon>Fungi</taxon>
        <taxon>Dikarya</taxon>
        <taxon>Basidiomycota</taxon>
        <taxon>Pucciniomycotina</taxon>
        <taxon>Pucciniomycetes</taxon>
        <taxon>Pucciniales</taxon>
        <taxon>Coleosporiaceae</taxon>
        <taxon>Cronartium</taxon>
    </lineage>
</organism>
<evidence type="ECO:0000313" key="1">
    <source>
        <dbReference type="EMBL" id="KAG0149330.1"/>
    </source>
</evidence>
<keyword evidence="2" id="KW-1185">Reference proteome</keyword>
<proteinExistence type="predicted"/>
<gene>
    <name evidence="1" type="ORF">CROQUDRAFT_688468</name>
</gene>
<comment type="caution">
    <text evidence="1">The sequence shown here is derived from an EMBL/GenBank/DDBJ whole genome shotgun (WGS) entry which is preliminary data.</text>
</comment>
<protein>
    <submittedName>
        <fullName evidence="1">Uncharacterized protein</fullName>
    </submittedName>
</protein>
<evidence type="ECO:0000313" key="2">
    <source>
        <dbReference type="Proteomes" id="UP000886653"/>
    </source>
</evidence>
<sequence length="152" mass="16964">MSFCPLDITLPPSPTLTEVSEPNNLIPIPAPESSFWMLHSSLDPNASTFTNLPALVSSIQNTMTTIIETSETTSSGILLLEQDNFHQWKGAMFSYFLEHNLDGIVDGIEPKPDSTHPVELANWLLREKKAAGFIARKLDTRNRDLLVNEENQ</sequence>
<dbReference type="Proteomes" id="UP000886653">
    <property type="component" value="Unassembled WGS sequence"/>
</dbReference>
<dbReference type="OrthoDB" id="2688180at2759"/>
<reference evidence="1" key="1">
    <citation type="submission" date="2013-11" db="EMBL/GenBank/DDBJ databases">
        <title>Genome sequence of the fusiform rust pathogen reveals effectors for host alternation and coevolution with pine.</title>
        <authorList>
            <consortium name="DOE Joint Genome Institute"/>
            <person name="Smith K."/>
            <person name="Pendleton A."/>
            <person name="Kubisiak T."/>
            <person name="Anderson C."/>
            <person name="Salamov A."/>
            <person name="Aerts A."/>
            <person name="Riley R."/>
            <person name="Clum A."/>
            <person name="Lindquist E."/>
            <person name="Ence D."/>
            <person name="Campbell M."/>
            <person name="Kronenberg Z."/>
            <person name="Feau N."/>
            <person name="Dhillon B."/>
            <person name="Hamelin R."/>
            <person name="Burleigh J."/>
            <person name="Smith J."/>
            <person name="Yandell M."/>
            <person name="Nelson C."/>
            <person name="Grigoriev I."/>
            <person name="Davis J."/>
        </authorList>
    </citation>
    <scope>NUCLEOTIDE SEQUENCE</scope>
    <source>
        <strain evidence="1">G11</strain>
    </source>
</reference>
<name>A0A9P6NTR9_9BASI</name>
<dbReference type="EMBL" id="MU167228">
    <property type="protein sequence ID" value="KAG0149330.1"/>
    <property type="molecule type" value="Genomic_DNA"/>
</dbReference>
<accession>A0A9P6NTR9</accession>
<dbReference type="AlphaFoldDB" id="A0A9P6NTR9"/>